<dbReference type="InterPro" id="IPR010652">
    <property type="entry name" value="DUF1232"/>
</dbReference>
<accession>A0A235B9G8</accession>
<evidence type="ECO:0000313" key="6">
    <source>
        <dbReference type="EMBL" id="OYD08906.1"/>
    </source>
</evidence>
<feature type="domain" description="DUF1232" evidence="5">
    <location>
        <begin position="70"/>
        <end position="105"/>
    </location>
</feature>
<dbReference type="Pfam" id="PF06803">
    <property type="entry name" value="DUF1232"/>
    <property type="match status" value="1"/>
</dbReference>
<sequence>MVMSSDTTNEKVVHLLGSLRKKADTPAGKRKILDEFNDKVRRVGGIGRIIDKLNLLYEYFRHPETSRAKKALAGAALLYFILPSDVVPDFIPLLGYGDDAAAVAFVWNLLTKELDRFASDHHHSSDTG</sequence>
<name>A0A235B9G8_9BACL</name>
<protein>
    <recommendedName>
        <fullName evidence="5">DUF1232 domain-containing protein</fullName>
    </recommendedName>
</protein>
<comment type="subcellular location">
    <subcellularLocation>
        <location evidence="1">Endomembrane system</location>
        <topology evidence="1">Multi-pass membrane protein</topology>
    </subcellularLocation>
</comment>
<keyword evidence="2" id="KW-0812">Transmembrane</keyword>
<dbReference type="GO" id="GO:0012505">
    <property type="term" value="C:endomembrane system"/>
    <property type="evidence" value="ECO:0007669"/>
    <property type="project" value="UniProtKB-SubCell"/>
</dbReference>
<evidence type="ECO:0000259" key="5">
    <source>
        <dbReference type="Pfam" id="PF06803"/>
    </source>
</evidence>
<dbReference type="EMBL" id="NOWF01000002">
    <property type="protein sequence ID" value="OYD08906.1"/>
    <property type="molecule type" value="Genomic_DNA"/>
</dbReference>
<keyword evidence="4" id="KW-0472">Membrane</keyword>
<proteinExistence type="predicted"/>
<evidence type="ECO:0000256" key="3">
    <source>
        <dbReference type="ARBA" id="ARBA00022989"/>
    </source>
</evidence>
<dbReference type="AlphaFoldDB" id="A0A235B9G8"/>
<keyword evidence="7" id="KW-1185">Reference proteome</keyword>
<dbReference type="Proteomes" id="UP000215459">
    <property type="component" value="Unassembled WGS sequence"/>
</dbReference>
<comment type="caution">
    <text evidence="6">The sequence shown here is derived from an EMBL/GenBank/DDBJ whole genome shotgun (WGS) entry which is preliminary data.</text>
</comment>
<evidence type="ECO:0000256" key="1">
    <source>
        <dbReference type="ARBA" id="ARBA00004127"/>
    </source>
</evidence>
<keyword evidence="3" id="KW-1133">Transmembrane helix</keyword>
<evidence type="ECO:0000313" key="7">
    <source>
        <dbReference type="Proteomes" id="UP000215459"/>
    </source>
</evidence>
<organism evidence="6 7">
    <name type="scientific">Paludifilum halophilum</name>
    <dbReference type="NCBI Taxonomy" id="1642702"/>
    <lineage>
        <taxon>Bacteria</taxon>
        <taxon>Bacillati</taxon>
        <taxon>Bacillota</taxon>
        <taxon>Bacilli</taxon>
        <taxon>Bacillales</taxon>
        <taxon>Thermoactinomycetaceae</taxon>
        <taxon>Paludifilum</taxon>
    </lineage>
</organism>
<evidence type="ECO:0000256" key="2">
    <source>
        <dbReference type="ARBA" id="ARBA00022692"/>
    </source>
</evidence>
<evidence type="ECO:0000256" key="4">
    <source>
        <dbReference type="ARBA" id="ARBA00023136"/>
    </source>
</evidence>
<reference evidence="6 7" key="1">
    <citation type="submission" date="2017-07" db="EMBL/GenBank/DDBJ databases">
        <title>The genome sequence of Paludifilum halophilum highlights mechanisms for microbial adaptation to high salt environemnts.</title>
        <authorList>
            <person name="Belbahri L."/>
        </authorList>
    </citation>
    <scope>NUCLEOTIDE SEQUENCE [LARGE SCALE GENOMIC DNA]</scope>
    <source>
        <strain evidence="6 7">DSM 102817</strain>
    </source>
</reference>
<gene>
    <name evidence="6" type="ORF">CHM34_03750</name>
</gene>
<dbReference type="OrthoDB" id="9793277at2"/>